<evidence type="ECO:0000256" key="2">
    <source>
        <dbReference type="ARBA" id="ARBA00022490"/>
    </source>
</evidence>
<dbReference type="GO" id="GO:0005886">
    <property type="term" value="C:plasma membrane"/>
    <property type="evidence" value="ECO:0007669"/>
    <property type="project" value="TreeGrafter"/>
</dbReference>
<proteinExistence type="inferred from homology"/>
<dbReference type="Pfam" id="PF11638">
    <property type="entry name" value="DnaA_N"/>
    <property type="match status" value="1"/>
</dbReference>
<dbReference type="GO" id="GO:0006275">
    <property type="term" value="P:regulation of DNA replication"/>
    <property type="evidence" value="ECO:0007669"/>
    <property type="project" value="UniProtKB-UniRule"/>
</dbReference>
<evidence type="ECO:0000259" key="13">
    <source>
        <dbReference type="SMART" id="SM00760"/>
    </source>
</evidence>
<dbReference type="SMART" id="SM00382">
    <property type="entry name" value="AAA"/>
    <property type="match status" value="1"/>
</dbReference>
<name>A0A0G0MQ90_YANXG</name>
<feature type="region of interest" description="Domain III, AAA+ region" evidence="8">
    <location>
        <begin position="117"/>
        <end position="333"/>
    </location>
</feature>
<dbReference type="Pfam" id="PF08299">
    <property type="entry name" value="Bac_DnaA_C"/>
    <property type="match status" value="1"/>
</dbReference>
<evidence type="ECO:0000256" key="11">
    <source>
        <dbReference type="RuleBase" id="RU004227"/>
    </source>
</evidence>
<comment type="function">
    <text evidence="8 10">Plays an essential role in the initiation and regulation of chromosomal replication. ATP-DnaA binds to the origin of replication (oriC) to initiate formation of the DNA replication initiation complex once per cell cycle. Binds the DnaA box (a 9 base pair repeat at the origin) and separates the double-stranded (ds)DNA. Forms a right-handed helical filament on oriC DNA; dsDNA binds to the exterior of the filament while single-stranded (ss)DNA is stabiized in the filament's interior. The ATP-DnaA-oriC complex binds and stabilizes one strand of the AT-rich DNA unwinding element (DUE), permitting loading of DNA polymerase. After initiation quickly degrades to an ADP-DnaA complex that is not apt for DNA replication. Binds acidic phospholipids.</text>
</comment>
<dbReference type="SUPFAM" id="SSF48295">
    <property type="entry name" value="TrpR-like"/>
    <property type="match status" value="1"/>
</dbReference>
<dbReference type="FunFam" id="3.40.50.300:FF:000668">
    <property type="entry name" value="Chromosomal replication initiator protein DnaA"/>
    <property type="match status" value="1"/>
</dbReference>
<dbReference type="PATRIC" id="fig|1619019.3.peg.77"/>
<dbReference type="GO" id="GO:0005524">
    <property type="term" value="F:ATP binding"/>
    <property type="evidence" value="ECO:0007669"/>
    <property type="project" value="UniProtKB-UniRule"/>
</dbReference>
<dbReference type="PROSITE" id="PS01008">
    <property type="entry name" value="DNAA"/>
    <property type="match status" value="1"/>
</dbReference>
<evidence type="ECO:0000256" key="8">
    <source>
        <dbReference type="HAMAP-Rule" id="MF_00377"/>
    </source>
</evidence>
<dbReference type="Gene3D" id="1.10.8.60">
    <property type="match status" value="1"/>
</dbReference>
<evidence type="ECO:0000256" key="7">
    <source>
        <dbReference type="ARBA" id="ARBA00023125"/>
    </source>
</evidence>
<evidence type="ECO:0000313" key="14">
    <source>
        <dbReference type="EMBL" id="KKR02596.1"/>
    </source>
</evidence>
<dbReference type="GO" id="GO:0005737">
    <property type="term" value="C:cytoplasm"/>
    <property type="evidence" value="ECO:0007669"/>
    <property type="project" value="UniProtKB-SubCell"/>
</dbReference>
<keyword evidence="3 8" id="KW-0235">DNA replication</keyword>
<dbReference type="PANTHER" id="PTHR30050:SF2">
    <property type="entry name" value="CHROMOSOMAL REPLICATION INITIATOR PROTEIN DNAA"/>
    <property type="match status" value="1"/>
</dbReference>
<dbReference type="PRINTS" id="PR00051">
    <property type="entry name" value="DNAA"/>
</dbReference>
<evidence type="ECO:0000256" key="10">
    <source>
        <dbReference type="RuleBase" id="RU000577"/>
    </source>
</evidence>
<comment type="subunit">
    <text evidence="8">Oligomerizes as a right-handed, spiral filament on DNA at oriC.</text>
</comment>
<feature type="binding site" evidence="8">
    <location>
        <position position="164"/>
    </location>
    <ligand>
        <name>ATP</name>
        <dbReference type="ChEBI" id="CHEBI:30616"/>
    </ligand>
</feature>
<dbReference type="InterPro" id="IPR003593">
    <property type="entry name" value="AAA+_ATPase"/>
</dbReference>
<dbReference type="InterPro" id="IPR010921">
    <property type="entry name" value="Trp_repressor/repl_initiator"/>
</dbReference>
<reference evidence="14 15" key="1">
    <citation type="journal article" date="2015" name="Nature">
        <title>rRNA introns, odd ribosomes, and small enigmatic genomes across a large radiation of phyla.</title>
        <authorList>
            <person name="Brown C.T."/>
            <person name="Hug L.A."/>
            <person name="Thomas B.C."/>
            <person name="Sharon I."/>
            <person name="Castelle C.J."/>
            <person name="Singh A."/>
            <person name="Wilkins M.J."/>
            <person name="Williams K.H."/>
            <person name="Banfield J.F."/>
        </authorList>
    </citation>
    <scope>NUCLEOTIDE SEQUENCE [LARGE SCALE GENOMIC DNA]</scope>
    <source>
        <strain evidence="15">GW2011_GWA1_39_13</strain>
    </source>
</reference>
<evidence type="ECO:0000256" key="6">
    <source>
        <dbReference type="ARBA" id="ARBA00023121"/>
    </source>
</evidence>
<dbReference type="Gene3D" id="3.40.50.300">
    <property type="entry name" value="P-loop containing nucleotide triphosphate hydrolases"/>
    <property type="match status" value="1"/>
</dbReference>
<dbReference type="EMBL" id="LBWF01000001">
    <property type="protein sequence ID" value="KKR02596.1"/>
    <property type="molecule type" value="Genomic_DNA"/>
</dbReference>
<gene>
    <name evidence="8" type="primary">dnaA</name>
    <name evidence="14" type="ORF">UT29_C0001G0076</name>
</gene>
<dbReference type="InterPro" id="IPR024633">
    <property type="entry name" value="DnaA_N_dom"/>
</dbReference>
<dbReference type="InterPro" id="IPR018312">
    <property type="entry name" value="Chromosome_initiator_DnaA_CS"/>
</dbReference>
<keyword evidence="7 8" id="KW-0238">DNA-binding</keyword>
<sequence length="457" mass="52494">MTNEELWKAVLGEMELSLTKANFTTWFRNTTILSKDKNAVVVSVPNGFIKEWLENKFNKRILQSIRNQTPEIREIKYLIGRPKIELAKQDLSKMNLDTEIDEKAESDLDKDLDKTTNLNRKYTFDSFVVGSNNELAHAAASAVTKNLGRLYNPLFLYGGVGLGKTHLLQSIGNKIAAENRDKKIYYIPAERFTAEIVEAIRNKNIEELKNQYSKLDLLMIDDVQFIAGKEKTQDIFFSTFNELYSRNKQIILSSDRPPQTIPALEERLRSRFQGGMVADVGLPDFETRLAILKLKAAERNYDLNLEVLTYIATHIQKNVRELEGALNRVVAFGQIYNRVPDIKEVKNILNTYLSTPYRKTSPQVILKSVADFYSISLADLVKRSRKKEIVRPRQIAMFLLREETKLSFPEIGQKLGGRDHSTVIHACEKIKNEVSVDEPLKQELILIKERVYNSFDK</sequence>
<dbReference type="InterPro" id="IPR027417">
    <property type="entry name" value="P-loop_NTPase"/>
</dbReference>
<feature type="binding site" evidence="8">
    <location>
        <position position="165"/>
    </location>
    <ligand>
        <name>ATP</name>
        <dbReference type="ChEBI" id="CHEBI:30616"/>
    </ligand>
</feature>
<dbReference type="PANTHER" id="PTHR30050">
    <property type="entry name" value="CHROMOSOMAL REPLICATION INITIATOR PROTEIN DNAA"/>
    <property type="match status" value="1"/>
</dbReference>
<comment type="caution">
    <text evidence="8">Lacks conserved residue(s) required for the propagation of feature annotation.</text>
</comment>
<keyword evidence="5 8" id="KW-0067">ATP-binding</keyword>
<dbReference type="GO" id="GO:0008289">
    <property type="term" value="F:lipid binding"/>
    <property type="evidence" value="ECO:0007669"/>
    <property type="project" value="UniProtKB-KW"/>
</dbReference>
<keyword evidence="6 8" id="KW-0446">Lipid-binding</keyword>
<dbReference type="Gene3D" id="3.30.300.180">
    <property type="match status" value="1"/>
</dbReference>
<dbReference type="GO" id="GO:0006270">
    <property type="term" value="P:DNA replication initiation"/>
    <property type="evidence" value="ECO:0007669"/>
    <property type="project" value="UniProtKB-UniRule"/>
</dbReference>
<comment type="similarity">
    <text evidence="1 8 11">Belongs to the DnaA family.</text>
</comment>
<evidence type="ECO:0000256" key="3">
    <source>
        <dbReference type="ARBA" id="ARBA00022705"/>
    </source>
</evidence>
<feature type="region of interest" description="Domain I, interacts with DnaA modulators" evidence="8">
    <location>
        <begin position="1"/>
        <end position="105"/>
    </location>
</feature>
<dbReference type="CDD" id="cd00009">
    <property type="entry name" value="AAA"/>
    <property type="match status" value="1"/>
</dbReference>
<comment type="caution">
    <text evidence="14">The sequence shown here is derived from an EMBL/GenBank/DDBJ whole genome shotgun (WGS) entry which is preliminary data.</text>
</comment>
<feature type="binding site" evidence="8">
    <location>
        <position position="163"/>
    </location>
    <ligand>
        <name>ATP</name>
        <dbReference type="ChEBI" id="CHEBI:30616"/>
    </ligand>
</feature>
<protein>
    <recommendedName>
        <fullName evidence="8 9">Chromosomal replication initiator protein DnaA</fullName>
    </recommendedName>
</protein>
<dbReference type="Pfam" id="PF00308">
    <property type="entry name" value="Bac_DnaA"/>
    <property type="match status" value="1"/>
</dbReference>
<dbReference type="InterPro" id="IPR020591">
    <property type="entry name" value="Chromosome_initiator_DnaA-like"/>
</dbReference>
<dbReference type="AlphaFoldDB" id="A0A0G0MQ90"/>
<keyword evidence="4 8" id="KW-0547">Nucleotide-binding</keyword>
<evidence type="ECO:0000259" key="12">
    <source>
        <dbReference type="SMART" id="SM00382"/>
    </source>
</evidence>
<evidence type="ECO:0000256" key="1">
    <source>
        <dbReference type="ARBA" id="ARBA00006583"/>
    </source>
</evidence>
<evidence type="ECO:0000256" key="4">
    <source>
        <dbReference type="ARBA" id="ARBA00022741"/>
    </source>
</evidence>
<feature type="domain" description="AAA+ ATPase" evidence="12">
    <location>
        <begin position="150"/>
        <end position="282"/>
    </location>
</feature>
<organism evidence="14 15">
    <name type="scientific">Yanofskybacteria sp. (strain GW2011_GWA1_39_13)</name>
    <dbReference type="NCBI Taxonomy" id="1619019"/>
    <lineage>
        <taxon>Bacteria</taxon>
        <taxon>Candidatus Yanofskyibacteriota</taxon>
    </lineage>
</organism>
<dbReference type="Proteomes" id="UP000034845">
    <property type="component" value="Unassembled WGS sequence"/>
</dbReference>
<evidence type="ECO:0000256" key="5">
    <source>
        <dbReference type="ARBA" id="ARBA00022840"/>
    </source>
</evidence>
<dbReference type="InterPro" id="IPR013159">
    <property type="entry name" value="DnaA_C"/>
</dbReference>
<feature type="binding site" evidence="8">
    <location>
        <position position="161"/>
    </location>
    <ligand>
        <name>ATP</name>
        <dbReference type="ChEBI" id="CHEBI:30616"/>
    </ligand>
</feature>
<feature type="region of interest" description="Domain IV, binds dsDNA" evidence="8">
    <location>
        <begin position="334"/>
        <end position="457"/>
    </location>
</feature>
<dbReference type="SUPFAM" id="SSF52540">
    <property type="entry name" value="P-loop containing nucleoside triphosphate hydrolases"/>
    <property type="match status" value="1"/>
</dbReference>
<dbReference type="Gene3D" id="1.10.1750.10">
    <property type="match status" value="1"/>
</dbReference>
<evidence type="ECO:0000313" key="15">
    <source>
        <dbReference type="Proteomes" id="UP000034845"/>
    </source>
</evidence>
<dbReference type="CDD" id="cd06571">
    <property type="entry name" value="Bac_DnaA_C"/>
    <property type="match status" value="1"/>
</dbReference>
<dbReference type="SMART" id="SM00760">
    <property type="entry name" value="Bac_DnaA_C"/>
    <property type="match status" value="1"/>
</dbReference>
<accession>A0A0G0MQ90</accession>
<dbReference type="InterPro" id="IPR038454">
    <property type="entry name" value="DnaA_N_sf"/>
</dbReference>
<dbReference type="NCBIfam" id="TIGR00362">
    <property type="entry name" value="DnaA"/>
    <property type="match status" value="1"/>
</dbReference>
<evidence type="ECO:0000256" key="9">
    <source>
        <dbReference type="NCBIfam" id="TIGR00362"/>
    </source>
</evidence>
<dbReference type="GO" id="GO:0003688">
    <property type="term" value="F:DNA replication origin binding"/>
    <property type="evidence" value="ECO:0007669"/>
    <property type="project" value="UniProtKB-UniRule"/>
</dbReference>
<feature type="domain" description="Chromosomal replication initiator DnaA C-terminal" evidence="13">
    <location>
        <begin position="361"/>
        <end position="430"/>
    </location>
</feature>
<dbReference type="InterPro" id="IPR001957">
    <property type="entry name" value="Chromosome_initiator_DnaA"/>
</dbReference>
<keyword evidence="2 8" id="KW-0963">Cytoplasm</keyword>
<comment type="subcellular location">
    <subcellularLocation>
        <location evidence="8">Cytoplasm</location>
    </subcellularLocation>
</comment>
<comment type="domain">
    <text evidence="8">Domain I is involved in oligomerization and binding regulators, domain II is flexibile and of varying length in different bacteria, domain III forms the AAA+ region, while domain IV binds dsDNA.</text>
</comment>
<dbReference type="InterPro" id="IPR013317">
    <property type="entry name" value="DnaA_dom"/>
</dbReference>
<dbReference type="HAMAP" id="MF_00377">
    <property type="entry name" value="DnaA_bact"/>
    <property type="match status" value="1"/>
</dbReference>